<evidence type="ECO:0000256" key="12">
    <source>
        <dbReference type="PIRSR" id="PIRSR000853-1"/>
    </source>
</evidence>
<evidence type="ECO:0000259" key="15">
    <source>
        <dbReference type="Pfam" id="PF00391"/>
    </source>
</evidence>
<evidence type="ECO:0000256" key="9">
    <source>
        <dbReference type="ARBA" id="ARBA00022840"/>
    </source>
</evidence>
<dbReference type="InterPro" id="IPR036637">
    <property type="entry name" value="Phosphohistidine_dom_sf"/>
</dbReference>
<evidence type="ECO:0000256" key="3">
    <source>
        <dbReference type="ARBA" id="ARBA00011994"/>
    </source>
</evidence>
<comment type="similarity">
    <text evidence="2 11">Belongs to the PEP-utilizing enzyme family.</text>
</comment>
<dbReference type="InterPro" id="IPR018274">
    <property type="entry name" value="PEP_util_AS"/>
</dbReference>
<keyword evidence="5" id="KW-0808">Transferase</keyword>
<feature type="binding site" evidence="13">
    <location>
        <position position="773"/>
    </location>
    <ligand>
        <name>substrate</name>
    </ligand>
</feature>
<dbReference type="Pfam" id="PF01326">
    <property type="entry name" value="PPDK_N"/>
    <property type="match status" value="2"/>
</dbReference>
<dbReference type="InterPro" id="IPR000121">
    <property type="entry name" value="PEP_util_C"/>
</dbReference>
<dbReference type="AlphaFoldDB" id="A0A1T4VIR5"/>
<dbReference type="InterPro" id="IPR008279">
    <property type="entry name" value="PEP-util_enz_mobile_dom"/>
</dbReference>
<name>A0A1T4VIR5_9FIRM</name>
<evidence type="ECO:0000256" key="11">
    <source>
        <dbReference type="PIRNR" id="PIRNR000853"/>
    </source>
</evidence>
<dbReference type="OrthoDB" id="9765468at2"/>
<keyword evidence="19" id="KW-1185">Reference proteome</keyword>
<comment type="catalytic activity">
    <reaction evidence="11">
        <text>pyruvate + phosphate + ATP = phosphoenolpyruvate + AMP + diphosphate + H(+)</text>
        <dbReference type="Rhea" id="RHEA:10756"/>
        <dbReference type="ChEBI" id="CHEBI:15361"/>
        <dbReference type="ChEBI" id="CHEBI:15378"/>
        <dbReference type="ChEBI" id="CHEBI:30616"/>
        <dbReference type="ChEBI" id="CHEBI:33019"/>
        <dbReference type="ChEBI" id="CHEBI:43474"/>
        <dbReference type="ChEBI" id="CHEBI:58702"/>
        <dbReference type="ChEBI" id="CHEBI:456215"/>
        <dbReference type="EC" id="2.7.9.1"/>
    </reaction>
</comment>
<dbReference type="Gene3D" id="3.30.1490.20">
    <property type="entry name" value="ATP-grasp fold, A domain"/>
    <property type="match status" value="1"/>
</dbReference>
<dbReference type="Gene3D" id="1.10.189.10">
    <property type="entry name" value="Pyruvate Phosphate Dikinase, domain 2"/>
    <property type="match status" value="1"/>
</dbReference>
<keyword evidence="18" id="KW-0670">Pyruvate</keyword>
<dbReference type="Gene3D" id="3.20.20.60">
    <property type="entry name" value="Phosphoenolpyruvate-binding domains"/>
    <property type="match status" value="1"/>
</dbReference>
<dbReference type="GO" id="GO:0050242">
    <property type="term" value="F:pyruvate, phosphate dikinase activity"/>
    <property type="evidence" value="ECO:0007669"/>
    <property type="project" value="UniProtKB-UniRule"/>
</dbReference>
<feature type="binding site" evidence="13">
    <location>
        <position position="771"/>
    </location>
    <ligand>
        <name>substrate</name>
    </ligand>
</feature>
<evidence type="ECO:0000259" key="17">
    <source>
        <dbReference type="Pfam" id="PF02896"/>
    </source>
</evidence>
<organism evidence="18 19">
    <name type="scientific">Eubacterium uniforme</name>
    <dbReference type="NCBI Taxonomy" id="39495"/>
    <lineage>
        <taxon>Bacteria</taxon>
        <taxon>Bacillati</taxon>
        <taxon>Bacillota</taxon>
        <taxon>Clostridia</taxon>
        <taxon>Eubacteriales</taxon>
        <taxon>Eubacteriaceae</taxon>
        <taxon>Eubacterium</taxon>
    </lineage>
</organism>
<accession>A0A1T4VIR5</accession>
<dbReference type="InterPro" id="IPR013815">
    <property type="entry name" value="ATP_grasp_subdomain_1"/>
</dbReference>
<keyword evidence="10 14" id="KW-0460">Magnesium</keyword>
<feature type="binding site" evidence="13">
    <location>
        <position position="749"/>
    </location>
    <ligand>
        <name>substrate</name>
    </ligand>
</feature>
<dbReference type="RefSeq" id="WP_078765903.1">
    <property type="nucleotide sequence ID" value="NZ_FUXZ01000005.1"/>
</dbReference>
<dbReference type="STRING" id="39495.SAMN02745111_01034"/>
<evidence type="ECO:0000256" key="4">
    <source>
        <dbReference type="ARBA" id="ARBA00020138"/>
    </source>
</evidence>
<dbReference type="PANTHER" id="PTHR22931">
    <property type="entry name" value="PHOSPHOENOLPYRUVATE DIKINASE-RELATED"/>
    <property type="match status" value="1"/>
</dbReference>
<evidence type="ECO:0000256" key="10">
    <source>
        <dbReference type="ARBA" id="ARBA00022842"/>
    </source>
</evidence>
<dbReference type="Gene3D" id="3.50.30.10">
    <property type="entry name" value="Phosphohistidine domain"/>
    <property type="match status" value="1"/>
</dbReference>
<dbReference type="Proteomes" id="UP000190814">
    <property type="component" value="Unassembled WGS sequence"/>
</dbReference>
<dbReference type="Gene3D" id="3.30.470.20">
    <property type="entry name" value="ATP-grasp fold, B domain"/>
    <property type="match status" value="1"/>
</dbReference>
<feature type="binding site" evidence="13">
    <location>
        <position position="620"/>
    </location>
    <ligand>
        <name>substrate</name>
    </ligand>
</feature>
<feature type="active site" description="Proton donor" evidence="12">
    <location>
        <position position="835"/>
    </location>
</feature>
<dbReference type="GO" id="GO:0046872">
    <property type="term" value="F:metal ion binding"/>
    <property type="evidence" value="ECO:0007669"/>
    <property type="project" value="UniProtKB-UniRule"/>
</dbReference>
<dbReference type="SUPFAM" id="SSF52009">
    <property type="entry name" value="Phosphohistidine domain"/>
    <property type="match status" value="1"/>
</dbReference>
<evidence type="ECO:0000313" key="19">
    <source>
        <dbReference type="Proteomes" id="UP000190814"/>
    </source>
</evidence>
<evidence type="ECO:0000256" key="1">
    <source>
        <dbReference type="ARBA" id="ARBA00001946"/>
    </source>
</evidence>
<evidence type="ECO:0000259" key="16">
    <source>
        <dbReference type="Pfam" id="PF01326"/>
    </source>
</evidence>
<sequence length="878" mass="96555">MANKWVYMFSEGDMSMRNLLGGKGCNLAEMTKIGLPVPQGFTVTTEACTQYYEDGRKINDEIMTQVMDGVAKMEEVNGKKFGSKENPLLVSVRSGARASMPGMMDTILNLGLNDEVVAAMIAGNDDPAFERFVYDSYRRFIQMFSDVVMEVGKKYFEQLIDKMKEEKGVQFDVELTAADLKELAEQFKAEYKNQLGEDFPSDPVTQLKLAIEAVFRSWDNPRANVYRRDNDIPYSWGTAVNVMPMVFGNLNNESGTGVAFTRDPATGENKLMGEFLINAQGEDVVAGVRTPMPISQMEQEFPEAYKQFLEVCDTLENHYHDMQDMEFTVENKKLYMLQCRNGKRTAPAALKIACDLVDEGHKTPEEAVAMIDPRNLDTLLHPQFDAAALKAATPLGKGLGASPGAACGKVVFTADDAVEWANKGEKVVLVRLETSPEDITGMKAAQGILTVRGGMTSHAAVVARGMGTCCVSGCGDIAMDEENKKFTLAGETFVEGSEISIDGTTGNIYKGIIPTVDAQIAGEFGRIMAWADEFRTLKVRTNADTPADAKKARELGAEGIGLCRTEHMFFEEDRIAAFREMICADTVEEREAALDKILPYQQGDFKALYEALEGNPVTIRFLDPPLHEFVPTEEEDIKKLADAQGKSVEDIKTIIASLHEFNPMMGHRGCRLAVTYPEIAKMQTKAVIRAAIEVQKEHADWTVKPEIMIPLVCEVKELKYVKQVVVETADAEIAAAGVNLEYEVGTMIEIPRAALTADEIATEADFFCFGTNDLTQMTFGFSRDDAGKFLDAYYDAKIFENDPFAKLDQTGVGKLMETAIKLGKPVNPKLHVGICGEHGGDPSSVEFCHKIGLDYVSCSPFRVPVARLAAAQAAIAAK</sequence>
<dbReference type="Gene3D" id="1.20.80.30">
    <property type="match status" value="1"/>
</dbReference>
<gene>
    <name evidence="18" type="ORF">SAMN02745111_01034</name>
</gene>
<keyword evidence="9" id="KW-0067">ATP-binding</keyword>
<dbReference type="PROSITE" id="PS00370">
    <property type="entry name" value="PEP_ENZYMES_PHOS_SITE"/>
    <property type="match status" value="1"/>
</dbReference>
<dbReference type="SUPFAM" id="SSF56059">
    <property type="entry name" value="Glutathione synthetase ATP-binding domain-like"/>
    <property type="match status" value="1"/>
</dbReference>
<dbReference type="InterPro" id="IPR040442">
    <property type="entry name" value="Pyrv_kinase-like_dom_sf"/>
</dbReference>
<feature type="binding site" evidence="14">
    <location>
        <position position="773"/>
    </location>
    <ligand>
        <name>Mg(2+)</name>
        <dbReference type="ChEBI" id="CHEBI:18420"/>
    </ligand>
</feature>
<feature type="binding site" evidence="14">
    <location>
        <position position="749"/>
    </location>
    <ligand>
        <name>Mg(2+)</name>
        <dbReference type="ChEBI" id="CHEBI:18420"/>
    </ligand>
</feature>
<dbReference type="NCBIfam" id="TIGR01828">
    <property type="entry name" value="pyru_phos_dikin"/>
    <property type="match status" value="1"/>
</dbReference>
<feature type="binding site" evidence="13">
    <location>
        <position position="770"/>
    </location>
    <ligand>
        <name>substrate</name>
    </ligand>
</feature>
<evidence type="ECO:0000313" key="18">
    <source>
        <dbReference type="EMBL" id="SKA64778.1"/>
    </source>
</evidence>
<evidence type="ECO:0000256" key="13">
    <source>
        <dbReference type="PIRSR" id="PIRSR000853-2"/>
    </source>
</evidence>
<protein>
    <recommendedName>
        <fullName evidence="4 11">Pyruvate, phosphate dikinase</fullName>
        <ecNumber evidence="3 11">2.7.9.1</ecNumber>
    </recommendedName>
</protein>
<dbReference type="InterPro" id="IPR010121">
    <property type="entry name" value="Pyruvate_phosphate_dikinase"/>
</dbReference>
<dbReference type="Pfam" id="PF02896">
    <property type="entry name" value="PEP-utilizers_C"/>
    <property type="match status" value="1"/>
</dbReference>
<dbReference type="EC" id="2.7.9.1" evidence="3 11"/>
<feature type="domain" description="PEP-utilising enzyme C-terminal" evidence="17">
    <location>
        <begin position="522"/>
        <end position="873"/>
    </location>
</feature>
<dbReference type="PANTHER" id="PTHR22931:SF9">
    <property type="entry name" value="PYRUVATE, PHOSPHATE DIKINASE 1, CHLOROPLASTIC"/>
    <property type="match status" value="1"/>
</dbReference>
<feature type="domain" description="PEP-utilising enzyme mobile" evidence="15">
    <location>
        <begin position="425"/>
        <end position="506"/>
    </location>
</feature>
<dbReference type="SUPFAM" id="SSF51621">
    <property type="entry name" value="Phosphoenolpyruvate/pyruvate domain"/>
    <property type="match status" value="1"/>
</dbReference>
<dbReference type="NCBIfam" id="NF004531">
    <property type="entry name" value="PRK05878.1"/>
    <property type="match status" value="1"/>
</dbReference>
<keyword evidence="8 18" id="KW-0418">Kinase</keyword>
<feature type="binding site" evidence="13">
    <location>
        <position position="772"/>
    </location>
    <ligand>
        <name>substrate</name>
    </ligand>
</feature>
<evidence type="ECO:0000256" key="5">
    <source>
        <dbReference type="ARBA" id="ARBA00022679"/>
    </source>
</evidence>
<feature type="domain" description="Pyruvate phosphate dikinase AMP/ATP-binding" evidence="16">
    <location>
        <begin position="61"/>
        <end position="291"/>
    </location>
</feature>
<evidence type="ECO:0000256" key="6">
    <source>
        <dbReference type="ARBA" id="ARBA00022723"/>
    </source>
</evidence>
<feature type="binding site" evidence="13">
    <location>
        <position position="564"/>
    </location>
    <ligand>
        <name>substrate</name>
    </ligand>
</feature>
<evidence type="ECO:0000256" key="2">
    <source>
        <dbReference type="ARBA" id="ARBA00007837"/>
    </source>
</evidence>
<evidence type="ECO:0000256" key="8">
    <source>
        <dbReference type="ARBA" id="ARBA00022777"/>
    </source>
</evidence>
<dbReference type="GO" id="GO:0005524">
    <property type="term" value="F:ATP binding"/>
    <property type="evidence" value="ECO:0007669"/>
    <property type="project" value="UniProtKB-UniRule"/>
</dbReference>
<dbReference type="Pfam" id="PF00391">
    <property type="entry name" value="PEP-utilizers"/>
    <property type="match status" value="1"/>
</dbReference>
<evidence type="ECO:0000256" key="7">
    <source>
        <dbReference type="ARBA" id="ARBA00022741"/>
    </source>
</evidence>
<dbReference type="InterPro" id="IPR015813">
    <property type="entry name" value="Pyrv/PenolPyrv_kinase-like_dom"/>
</dbReference>
<keyword evidence="6 14" id="KW-0479">Metal-binding</keyword>
<proteinExistence type="inferred from homology"/>
<keyword evidence="7" id="KW-0547">Nucleotide-binding</keyword>
<feature type="active site" description="Tele-phosphohistidine intermediate" evidence="12">
    <location>
        <position position="458"/>
    </location>
</feature>
<reference evidence="18 19" key="1">
    <citation type="submission" date="2017-02" db="EMBL/GenBank/DDBJ databases">
        <authorList>
            <person name="Peterson S.W."/>
        </authorList>
    </citation>
    <scope>NUCLEOTIDE SEQUENCE [LARGE SCALE GENOMIC DNA]</scope>
    <source>
        <strain evidence="18 19">ATCC 35992</strain>
    </source>
</reference>
<feature type="domain" description="Pyruvate phosphate dikinase AMP/ATP-binding" evidence="16">
    <location>
        <begin position="306"/>
        <end position="354"/>
    </location>
</feature>
<dbReference type="GO" id="GO:0016301">
    <property type="term" value="F:kinase activity"/>
    <property type="evidence" value="ECO:0007669"/>
    <property type="project" value="UniProtKB-UniRule"/>
</dbReference>
<evidence type="ECO:0000256" key="14">
    <source>
        <dbReference type="PIRSR" id="PIRSR000853-3"/>
    </source>
</evidence>
<dbReference type="PIRSF" id="PIRSF000853">
    <property type="entry name" value="PPDK"/>
    <property type="match status" value="1"/>
</dbReference>
<dbReference type="InterPro" id="IPR002192">
    <property type="entry name" value="PPDK_AMP/ATP-bd"/>
</dbReference>
<comment type="cofactor">
    <cofactor evidence="1 11 14">
        <name>Mg(2+)</name>
        <dbReference type="ChEBI" id="CHEBI:18420"/>
    </cofactor>
</comment>
<dbReference type="EMBL" id="FUXZ01000005">
    <property type="protein sequence ID" value="SKA64778.1"/>
    <property type="molecule type" value="Genomic_DNA"/>
</dbReference>